<comment type="function">
    <text evidence="1">Efflux system for nickel and cobalt.</text>
</comment>
<feature type="transmembrane region" description="Helical" evidence="14">
    <location>
        <begin position="461"/>
        <end position="483"/>
    </location>
</feature>
<evidence type="ECO:0000256" key="7">
    <source>
        <dbReference type="ARBA" id="ARBA00022692"/>
    </source>
</evidence>
<dbReference type="Pfam" id="PF03824">
    <property type="entry name" value="NicO"/>
    <property type="match status" value="1"/>
</dbReference>
<feature type="transmembrane region" description="Helical" evidence="14">
    <location>
        <begin position="291"/>
        <end position="311"/>
    </location>
</feature>
<evidence type="ECO:0000256" key="12">
    <source>
        <dbReference type="ARBA" id="ARBA00023285"/>
    </source>
</evidence>
<evidence type="ECO:0000256" key="3">
    <source>
        <dbReference type="ARBA" id="ARBA00022426"/>
    </source>
</evidence>
<keyword evidence="7 14" id="KW-0812">Transmembrane</keyword>
<dbReference type="GO" id="GO:0046583">
    <property type="term" value="F:monoatomic cation efflux transmembrane transporter activity"/>
    <property type="evidence" value="ECO:0007669"/>
    <property type="project" value="TreeGrafter"/>
</dbReference>
<name>A0A1M5DI04_9HYPH</name>
<feature type="chain" id="PRO_5012838562" evidence="15">
    <location>
        <begin position="29"/>
        <end position="558"/>
    </location>
</feature>
<feature type="transmembrane region" description="Helical" evidence="14">
    <location>
        <begin position="332"/>
        <end position="355"/>
    </location>
</feature>
<evidence type="ECO:0000256" key="15">
    <source>
        <dbReference type="SAM" id="SignalP"/>
    </source>
</evidence>
<proteinExistence type="predicted"/>
<dbReference type="GO" id="GO:0006824">
    <property type="term" value="P:cobalt ion transport"/>
    <property type="evidence" value="ECO:0007669"/>
    <property type="project" value="UniProtKB-KW"/>
</dbReference>
<keyword evidence="3" id="KW-0171">Cobalt transport</keyword>
<evidence type="ECO:0000256" key="9">
    <source>
        <dbReference type="ARBA" id="ARBA00023065"/>
    </source>
</evidence>
<dbReference type="GO" id="GO:0005886">
    <property type="term" value="C:plasma membrane"/>
    <property type="evidence" value="ECO:0007669"/>
    <property type="project" value="UniProtKB-SubCell"/>
</dbReference>
<feature type="signal peptide" evidence="15">
    <location>
        <begin position="1"/>
        <end position="28"/>
    </location>
</feature>
<keyword evidence="10" id="KW-0921">Nickel transport</keyword>
<dbReference type="InterPro" id="IPR051224">
    <property type="entry name" value="NiCoT_RcnA"/>
</dbReference>
<evidence type="ECO:0000313" key="17">
    <source>
        <dbReference type="Proteomes" id="UP000184533"/>
    </source>
</evidence>
<dbReference type="PANTHER" id="PTHR40659:SF1">
    <property type="entry name" value="NICKEL_COBALT EFFLUX SYSTEM RCNA"/>
    <property type="match status" value="1"/>
</dbReference>
<evidence type="ECO:0000256" key="4">
    <source>
        <dbReference type="ARBA" id="ARBA00022448"/>
    </source>
</evidence>
<feature type="region of interest" description="Disordered" evidence="13">
    <location>
        <begin position="403"/>
        <end position="442"/>
    </location>
</feature>
<evidence type="ECO:0000256" key="2">
    <source>
        <dbReference type="ARBA" id="ARBA00004651"/>
    </source>
</evidence>
<gene>
    <name evidence="16" type="ORF">SAMN02745223_03241</name>
</gene>
<dbReference type="PANTHER" id="PTHR40659">
    <property type="entry name" value="NICKEL/COBALT EFFLUX SYSTEM RCNA"/>
    <property type="match status" value="1"/>
</dbReference>
<keyword evidence="12" id="KW-0170">Cobalt</keyword>
<dbReference type="Pfam" id="PF06226">
    <property type="entry name" value="DUF1007"/>
    <property type="match status" value="1"/>
</dbReference>
<feature type="transmembrane region" description="Helical" evidence="14">
    <location>
        <begin position="534"/>
        <end position="556"/>
    </location>
</feature>
<dbReference type="GO" id="GO:0015099">
    <property type="term" value="F:nickel cation transmembrane transporter activity"/>
    <property type="evidence" value="ECO:0007669"/>
    <property type="project" value="InterPro"/>
</dbReference>
<dbReference type="GO" id="GO:0010045">
    <property type="term" value="P:response to nickel cation"/>
    <property type="evidence" value="ECO:0007669"/>
    <property type="project" value="TreeGrafter"/>
</dbReference>
<organism evidence="16 17">
    <name type="scientific">Devosia limi DSM 17137</name>
    <dbReference type="NCBI Taxonomy" id="1121477"/>
    <lineage>
        <taxon>Bacteria</taxon>
        <taxon>Pseudomonadati</taxon>
        <taxon>Pseudomonadota</taxon>
        <taxon>Alphaproteobacteria</taxon>
        <taxon>Hyphomicrobiales</taxon>
        <taxon>Devosiaceae</taxon>
        <taxon>Devosia</taxon>
    </lineage>
</organism>
<dbReference type="AlphaFoldDB" id="A0A1M5DI04"/>
<keyword evidence="8 14" id="KW-1133">Transmembrane helix</keyword>
<keyword evidence="6" id="KW-0533">Nickel</keyword>
<protein>
    <submittedName>
        <fullName evidence="16">ABC-type nickel/cobalt efflux system, permease component RcnA</fullName>
    </submittedName>
</protein>
<evidence type="ECO:0000256" key="11">
    <source>
        <dbReference type="ARBA" id="ARBA00023136"/>
    </source>
</evidence>
<evidence type="ECO:0000256" key="13">
    <source>
        <dbReference type="SAM" id="MobiDB-lite"/>
    </source>
</evidence>
<evidence type="ECO:0000256" key="14">
    <source>
        <dbReference type="SAM" id="Phobius"/>
    </source>
</evidence>
<keyword evidence="5" id="KW-1003">Cell membrane</keyword>
<sequence length="558" mass="58974">MLKFCRQLATGLLTLAVTAGAMVLPALAHPHIFIDAAVTLAFDDDGAVTALKHEWTFDAAFSAWVVQGLDSDGDGITSVAELQDLADENMLGLADFGFYTFAGEGDDMLAFTPVGDQTMDYVDGRVTLRYSVMPEAPFHPGNRFELAINDPEYYVAISFADAAKVTLQNAPDSCNVVLEPPRAMDKQVEERLYALGPEVLELPPDLAAAMRGTQGIIVVSCTGVVPAAATALEATKQVAEARPATPFGGPPPEPGLTLPRSGFFGWLQDQQRQFYGAMTGSLGALHNDWTAFWLLGGLSFVYGVLHAAGPGHGKVVISSYMLANESQARRGISLSIISAMLQSVVAVVFVLVAAGALRMTSLAMSDAANWIGIASYAMVALLGLWLIARKVFGWGHSHHHHGADLSQKAHDHLHETDHHHHDHDHHGHDHDHSGHEHDGDKHAHLHVVPPSVAGSSWREQLGVVLAVGLRPCSGALVVLVFALSQGLLVAGIAAVFLMGAGTALTVAVLAAAAVYSKSLARRIGGADNAVTASVVWWAELAGAVAVLGFGILLLIASL</sequence>
<evidence type="ECO:0000256" key="1">
    <source>
        <dbReference type="ARBA" id="ARBA00002510"/>
    </source>
</evidence>
<feature type="transmembrane region" description="Helical" evidence="14">
    <location>
        <begin position="489"/>
        <end position="514"/>
    </location>
</feature>
<evidence type="ECO:0000256" key="5">
    <source>
        <dbReference type="ARBA" id="ARBA00022475"/>
    </source>
</evidence>
<keyword evidence="9" id="KW-0406">Ion transport</keyword>
<accession>A0A1M5DI04</accession>
<reference evidence="16 17" key="1">
    <citation type="submission" date="2016-11" db="EMBL/GenBank/DDBJ databases">
        <authorList>
            <person name="Jaros S."/>
            <person name="Januszkiewicz K."/>
            <person name="Wedrychowicz H."/>
        </authorList>
    </citation>
    <scope>NUCLEOTIDE SEQUENCE [LARGE SCALE GENOMIC DNA]</scope>
    <source>
        <strain evidence="16 17">DSM 17137</strain>
    </source>
</reference>
<feature type="transmembrane region" description="Helical" evidence="14">
    <location>
        <begin position="367"/>
        <end position="388"/>
    </location>
</feature>
<dbReference type="RefSeq" id="WP_082093648.1">
    <property type="nucleotide sequence ID" value="NZ_FQVC01000011.1"/>
</dbReference>
<evidence type="ECO:0000256" key="10">
    <source>
        <dbReference type="ARBA" id="ARBA00023112"/>
    </source>
</evidence>
<keyword evidence="4" id="KW-0813">Transport</keyword>
<evidence type="ECO:0000313" key="16">
    <source>
        <dbReference type="EMBL" id="SHF66474.1"/>
    </source>
</evidence>
<evidence type="ECO:0000256" key="8">
    <source>
        <dbReference type="ARBA" id="ARBA00022989"/>
    </source>
</evidence>
<dbReference type="InterPro" id="IPR010412">
    <property type="entry name" value="DUF1007"/>
</dbReference>
<comment type="subcellular location">
    <subcellularLocation>
        <location evidence="2">Cell membrane</location>
        <topology evidence="2">Multi-pass membrane protein</topology>
    </subcellularLocation>
</comment>
<dbReference type="Proteomes" id="UP000184533">
    <property type="component" value="Unassembled WGS sequence"/>
</dbReference>
<feature type="compositionally biased region" description="Basic and acidic residues" evidence="13">
    <location>
        <begin position="407"/>
        <end position="442"/>
    </location>
</feature>
<evidence type="ECO:0000256" key="6">
    <source>
        <dbReference type="ARBA" id="ARBA00022596"/>
    </source>
</evidence>
<dbReference type="InterPro" id="IPR011541">
    <property type="entry name" value="Ni/Co_transpt_high_affinity"/>
</dbReference>
<keyword evidence="11 14" id="KW-0472">Membrane</keyword>
<dbReference type="OrthoDB" id="9812956at2"/>
<dbReference type="EMBL" id="FQVC01000011">
    <property type="protein sequence ID" value="SHF66474.1"/>
    <property type="molecule type" value="Genomic_DNA"/>
</dbReference>
<keyword evidence="15" id="KW-0732">Signal</keyword>
<dbReference type="GO" id="GO:0032025">
    <property type="term" value="P:response to cobalt ion"/>
    <property type="evidence" value="ECO:0007669"/>
    <property type="project" value="TreeGrafter"/>
</dbReference>